<gene>
    <name evidence="3" type="ORF">ENF32_02570</name>
</gene>
<keyword evidence="1" id="KW-1188">Viral release from host cell</keyword>
<reference evidence="3" key="1">
    <citation type="journal article" date="2020" name="mSystems">
        <title>Genome- and Community-Level Interaction Insights into Carbon Utilization and Element Cycling Functions of Hydrothermarchaeota in Hydrothermal Sediment.</title>
        <authorList>
            <person name="Zhou Z."/>
            <person name="Liu Y."/>
            <person name="Xu W."/>
            <person name="Pan J."/>
            <person name="Luo Z.H."/>
            <person name="Li M."/>
        </authorList>
    </citation>
    <scope>NUCLEOTIDE SEQUENCE [LARGE SCALE GENOMIC DNA]</scope>
    <source>
        <strain evidence="3">HyVt-115</strain>
    </source>
</reference>
<evidence type="ECO:0000313" key="3">
    <source>
        <dbReference type="EMBL" id="HDD52938.1"/>
    </source>
</evidence>
<evidence type="ECO:0000259" key="2">
    <source>
        <dbReference type="Pfam" id="PF10145"/>
    </source>
</evidence>
<evidence type="ECO:0000256" key="1">
    <source>
        <dbReference type="ARBA" id="ARBA00022612"/>
    </source>
</evidence>
<dbReference type="PANTHER" id="PTHR37813">
    <property type="entry name" value="FELS-2 PROPHAGE PROTEIN"/>
    <property type="match status" value="1"/>
</dbReference>
<dbReference type="PANTHER" id="PTHR37813:SF1">
    <property type="entry name" value="FELS-2 PROPHAGE PROTEIN"/>
    <property type="match status" value="1"/>
</dbReference>
<dbReference type="AlphaFoldDB" id="A0A7C0YAU3"/>
<feature type="domain" description="Phage tail tape measure protein" evidence="2">
    <location>
        <begin position="161"/>
        <end position="389"/>
    </location>
</feature>
<dbReference type="Proteomes" id="UP000885690">
    <property type="component" value="Unassembled WGS sequence"/>
</dbReference>
<dbReference type="Pfam" id="PF10145">
    <property type="entry name" value="PhageMin_Tail"/>
    <property type="match status" value="1"/>
</dbReference>
<dbReference type="EMBL" id="DQWS01000100">
    <property type="protein sequence ID" value="HDD52938.1"/>
    <property type="molecule type" value="Genomic_DNA"/>
</dbReference>
<feature type="non-terminal residue" evidence="3">
    <location>
        <position position="493"/>
    </location>
</feature>
<dbReference type="InterPro" id="IPR010090">
    <property type="entry name" value="Phage_tape_meas"/>
</dbReference>
<organism evidence="3">
    <name type="scientific">Thermosulfidibacter takaii</name>
    <dbReference type="NCBI Taxonomy" id="412593"/>
    <lineage>
        <taxon>Bacteria</taxon>
        <taxon>Pseudomonadati</taxon>
        <taxon>Thermosulfidibacterota</taxon>
        <taxon>Thermosulfidibacteria</taxon>
        <taxon>Thermosulfidibacterales</taxon>
        <taxon>Thermosulfidibacteraceae</taxon>
    </lineage>
</organism>
<protein>
    <submittedName>
        <fullName evidence="3">Phage tail tape measure protein</fullName>
    </submittedName>
</protein>
<comment type="caution">
    <text evidence="3">The sequence shown here is derived from an EMBL/GenBank/DDBJ whole genome shotgun (WGS) entry which is preliminary data.</text>
</comment>
<proteinExistence type="predicted"/>
<name>A0A7C0YAU3_9BACT</name>
<accession>A0A7C0YAU3</accession>
<sequence length="493" mass="52210">MALVSALDIVIRVKPEGGVAIRRLEKDVRGTLGRIRIEGQKTSKGLKHAFDVLQFRPLREVERDIKRIRAAYARLARSGQLSGRELYKAQIQMKTQIAALRAETNGWVNAMAQAKMGLLGLAAAGYSVVKVFGAYEGYTQRMAEVFTLVDASREKFAALSREILEMTRRIPQSAEELAAAEYDIISAGVAMSKSTKVLELSAKAAVAGVTDTKTAVRAGLGVLNAYSMGIDRLGHVYDVLFETVRQGVTTFPELSQYLGEVLPVATAAKVGFESVAAAIATMTKAGMRTPIATTALKGAIKALSVPTPEAKKKFEALGITWKGLIPTLEELKKRSLSLNQLRALVPDTEALNGVITLLNHLDGLKKTLGDMKGAAGAMEEANSKMADTPANKIKLFKNELENLEIQLGGVLSKGLLPVVEGLELFVGGLQEADPATKSLVTILAAGLSALALWRLGLASLVMGLKGLAIEAGAAAASTGALGVALGAMNVAYA</sequence>
<dbReference type="NCBIfam" id="TIGR01760">
    <property type="entry name" value="tape_meas_TP901"/>
    <property type="match status" value="1"/>
</dbReference>